<evidence type="ECO:0000256" key="1">
    <source>
        <dbReference type="SAM" id="MobiDB-lite"/>
    </source>
</evidence>
<comment type="caution">
    <text evidence="2">The sequence shown here is derived from an EMBL/GenBank/DDBJ whole genome shotgun (WGS) entry which is preliminary data.</text>
</comment>
<evidence type="ECO:0000313" key="3">
    <source>
        <dbReference type="Proteomes" id="UP001333110"/>
    </source>
</evidence>
<protein>
    <submittedName>
        <fullName evidence="2">Uncharacterized protein</fullName>
    </submittedName>
</protein>
<proteinExistence type="predicted"/>
<dbReference type="Proteomes" id="UP001333110">
    <property type="component" value="Unassembled WGS sequence"/>
</dbReference>
<gene>
    <name evidence="2" type="ORF">QYF61_012113</name>
</gene>
<dbReference type="AlphaFoldDB" id="A0AAN7RXS6"/>
<organism evidence="2 3">
    <name type="scientific">Mycteria americana</name>
    <name type="common">Wood stork</name>
    <dbReference type="NCBI Taxonomy" id="33587"/>
    <lineage>
        <taxon>Eukaryota</taxon>
        <taxon>Metazoa</taxon>
        <taxon>Chordata</taxon>
        <taxon>Craniata</taxon>
        <taxon>Vertebrata</taxon>
        <taxon>Euteleostomi</taxon>
        <taxon>Archelosauria</taxon>
        <taxon>Archosauria</taxon>
        <taxon>Dinosauria</taxon>
        <taxon>Saurischia</taxon>
        <taxon>Theropoda</taxon>
        <taxon>Coelurosauria</taxon>
        <taxon>Aves</taxon>
        <taxon>Neognathae</taxon>
        <taxon>Neoaves</taxon>
        <taxon>Aequornithes</taxon>
        <taxon>Ciconiiformes</taxon>
        <taxon>Ciconiidae</taxon>
        <taxon>Mycteria</taxon>
    </lineage>
</organism>
<reference evidence="2 3" key="1">
    <citation type="journal article" date="2023" name="J. Hered.">
        <title>Chromosome-level genome of the wood stork (Mycteria americana) provides insight into avian chromosome evolution.</title>
        <authorList>
            <person name="Flamio R. Jr."/>
            <person name="Ramstad K.M."/>
        </authorList>
    </citation>
    <scope>NUCLEOTIDE SEQUENCE [LARGE SCALE GENOMIC DNA]</scope>
    <source>
        <strain evidence="2">JAX WOST 10</strain>
    </source>
</reference>
<keyword evidence="3" id="KW-1185">Reference proteome</keyword>
<evidence type="ECO:0000313" key="2">
    <source>
        <dbReference type="EMBL" id="KAK4821027.1"/>
    </source>
</evidence>
<sequence>MELFCLLTPSLKTNPRQEPDLRYRSTGGSAERGARCRAGGGLRHRQAPEHPLHVRGSPPASVPGGRDAALAPGIDWCVIRLALHVVDQTVRRQGHKLSETVLLDSVCALNEDSLFQKETERQKMVRDAECCHGDLCGVGGHNHRMVWVGRDLTDHPVPTPCHGQGHLPPDQVAQSPIQPGLEHCQGWGIRSFSGQPVPFKAITPRPITTCPCKESLSSLLGGPFRYCKAARRCPHSLLFRRLNNPSSPSLSSQERCSSPLIIFMALLWTCSNRSMSFLCWGPQSWTQYCSPEDVGFLGCKHTLPGHVELLINQHPQVLLRAALNPFSAQPVFVLGIALTHVQDFALGLAELHEFLMGPPLKPVKVPLDGIPSLQCVDCTTQLGVIGKLAEGALNPTVHVTDKDGQQHQSQYRPLRNATRHWSPLGHRVVDCNSLSVTTQAIPCPPNHLSLLPPSVGFLFVFEFVQKLLVHPCRPPGIFARLPLCWDALLLSLEKYCTKQIPEEAKVCSLEVQGNELAVCPAWCPKDLELHCFMQDGAGCCGIRRSGSGLSALGCLLQPLFQHRADAAACFASVPELPYPGLARLLLQCKTQIWDCCNGKAIDSQVGTQIGLSPLWTSRYLTASGVLLV</sequence>
<feature type="region of interest" description="Disordered" evidence="1">
    <location>
        <begin position="15"/>
        <end position="65"/>
    </location>
</feature>
<accession>A0AAN7RXS6</accession>
<name>A0AAN7RXS6_MYCAM</name>
<dbReference type="EMBL" id="JAUNZN010000005">
    <property type="protein sequence ID" value="KAK4821027.1"/>
    <property type="molecule type" value="Genomic_DNA"/>
</dbReference>